<dbReference type="RefSeq" id="WP_220747674.1">
    <property type="nucleotide sequence ID" value="NZ_BPFH01000001.1"/>
</dbReference>
<dbReference type="EMBL" id="BPFH01000001">
    <property type="protein sequence ID" value="GIT94184.1"/>
    <property type="molecule type" value="Genomic_DNA"/>
</dbReference>
<evidence type="ECO:0000313" key="2">
    <source>
        <dbReference type="Proteomes" id="UP000786693"/>
    </source>
</evidence>
<keyword evidence="2" id="KW-1185">Reference proteome</keyword>
<accession>A0ABQ4NIZ6</accession>
<gene>
    <name evidence="1" type="ORF">JANAI62_08070</name>
</gene>
<protein>
    <submittedName>
        <fullName evidence="1">Uncharacterized protein</fullName>
    </submittedName>
</protein>
<name>A0ABQ4NIZ6_9RHOB</name>
<organism evidence="1 2">
    <name type="scientific">Jannaschia pagri</name>
    <dbReference type="NCBI Taxonomy" id="2829797"/>
    <lineage>
        <taxon>Bacteria</taxon>
        <taxon>Pseudomonadati</taxon>
        <taxon>Pseudomonadota</taxon>
        <taxon>Alphaproteobacteria</taxon>
        <taxon>Rhodobacterales</taxon>
        <taxon>Roseobacteraceae</taxon>
        <taxon>Jannaschia</taxon>
    </lineage>
</organism>
<evidence type="ECO:0000313" key="1">
    <source>
        <dbReference type="EMBL" id="GIT94184.1"/>
    </source>
</evidence>
<comment type="caution">
    <text evidence="1">The sequence shown here is derived from an EMBL/GenBank/DDBJ whole genome shotgun (WGS) entry which is preliminary data.</text>
</comment>
<proteinExistence type="predicted"/>
<reference evidence="1 2" key="1">
    <citation type="submission" date="2021-05" db="EMBL/GenBank/DDBJ databases">
        <title>Bacteria Genome sequencing.</title>
        <authorList>
            <person name="Takabe Y."/>
            <person name="Nakajima Y."/>
            <person name="Suzuki S."/>
            <person name="Shiozaki T."/>
        </authorList>
    </citation>
    <scope>NUCLEOTIDE SEQUENCE [LARGE SCALE GENOMIC DNA]</scope>
    <source>
        <strain evidence="1 2">AI_62</strain>
    </source>
</reference>
<dbReference type="Proteomes" id="UP000786693">
    <property type="component" value="Unassembled WGS sequence"/>
</dbReference>
<sequence>MTETGHARLSVPAQSRLLFFLRSTFHQRPAGETLTLMQTIDRQRMETLFFGGRQMA</sequence>